<keyword evidence="9" id="KW-0547">Nucleotide-binding</keyword>
<evidence type="ECO:0000313" key="10">
    <source>
        <dbReference type="Proteomes" id="UP001155483"/>
    </source>
</evidence>
<comment type="catalytic activity">
    <reaction evidence="1">
        <text>ATP + protein L-histidine = ADP + protein N-phospho-L-histidine.</text>
        <dbReference type="EC" id="2.7.13.3"/>
    </reaction>
</comment>
<dbReference type="Pfam" id="PF05227">
    <property type="entry name" value="CHASE3"/>
    <property type="match status" value="1"/>
</dbReference>
<evidence type="ECO:0000256" key="6">
    <source>
        <dbReference type="SAM" id="Coils"/>
    </source>
</evidence>
<evidence type="ECO:0000256" key="2">
    <source>
        <dbReference type="ARBA" id="ARBA00012438"/>
    </source>
</evidence>
<evidence type="ECO:0000256" key="5">
    <source>
        <dbReference type="ARBA" id="ARBA00022777"/>
    </source>
</evidence>
<dbReference type="Pfam" id="PF00512">
    <property type="entry name" value="HisKA"/>
    <property type="match status" value="1"/>
</dbReference>
<dbReference type="GO" id="GO:0000155">
    <property type="term" value="F:phosphorelay sensor kinase activity"/>
    <property type="evidence" value="ECO:0007669"/>
    <property type="project" value="InterPro"/>
</dbReference>
<dbReference type="CDD" id="cd00082">
    <property type="entry name" value="HisKA"/>
    <property type="match status" value="1"/>
</dbReference>
<comment type="caution">
    <text evidence="9">The sequence shown here is derived from an EMBL/GenBank/DDBJ whole genome shotgun (WGS) entry which is preliminary data.</text>
</comment>
<evidence type="ECO:0000256" key="3">
    <source>
        <dbReference type="ARBA" id="ARBA00022553"/>
    </source>
</evidence>
<dbReference type="SMART" id="SM00388">
    <property type="entry name" value="HisKA"/>
    <property type="match status" value="1"/>
</dbReference>
<dbReference type="RefSeq" id="WP_279295667.1">
    <property type="nucleotide sequence ID" value="NZ_JAOTIF010000001.1"/>
</dbReference>
<keyword evidence="4" id="KW-0808">Transferase</keyword>
<dbReference type="InterPro" id="IPR036097">
    <property type="entry name" value="HisK_dim/P_sf"/>
</dbReference>
<dbReference type="InterPro" id="IPR007891">
    <property type="entry name" value="CHASE3"/>
</dbReference>
<keyword evidence="7" id="KW-0812">Transmembrane</keyword>
<feature type="transmembrane region" description="Helical" evidence="7">
    <location>
        <begin position="13"/>
        <end position="33"/>
    </location>
</feature>
<dbReference type="PANTHER" id="PTHR43304">
    <property type="entry name" value="PHYTOCHROME-LIKE PROTEIN CPH1"/>
    <property type="match status" value="1"/>
</dbReference>
<dbReference type="Pfam" id="PF02518">
    <property type="entry name" value="HATPase_c"/>
    <property type="match status" value="1"/>
</dbReference>
<keyword evidence="3" id="KW-0597">Phosphoprotein</keyword>
<dbReference type="InterPro" id="IPR005467">
    <property type="entry name" value="His_kinase_dom"/>
</dbReference>
<keyword evidence="5" id="KW-0418">Kinase</keyword>
<evidence type="ECO:0000313" key="9">
    <source>
        <dbReference type="EMBL" id="MCU7548223.1"/>
    </source>
</evidence>
<accession>A0A9X2XUV8</accession>
<keyword evidence="6" id="KW-0175">Coiled coil</keyword>
<gene>
    <name evidence="9" type="ORF">OCK74_03815</name>
</gene>
<evidence type="ECO:0000259" key="8">
    <source>
        <dbReference type="PROSITE" id="PS50109"/>
    </source>
</evidence>
<dbReference type="InterPro" id="IPR036890">
    <property type="entry name" value="HATPase_C_sf"/>
</dbReference>
<dbReference type="GO" id="GO:0005524">
    <property type="term" value="F:ATP binding"/>
    <property type="evidence" value="ECO:0007669"/>
    <property type="project" value="UniProtKB-KW"/>
</dbReference>
<name>A0A9X2XUV8_9BACT</name>
<keyword evidence="7" id="KW-0472">Membrane</keyword>
<dbReference type="SMART" id="SM00387">
    <property type="entry name" value="HATPase_c"/>
    <property type="match status" value="1"/>
</dbReference>
<feature type="transmembrane region" description="Helical" evidence="7">
    <location>
        <begin position="181"/>
        <end position="202"/>
    </location>
</feature>
<feature type="coiled-coil region" evidence="6">
    <location>
        <begin position="211"/>
        <end position="245"/>
    </location>
</feature>
<reference evidence="9" key="2">
    <citation type="submission" date="2023-04" db="EMBL/GenBank/DDBJ databases">
        <title>Paracnuella aquatica gen. nov., sp. nov., a member of the family Chitinophagaceae isolated from a hot spring.</title>
        <authorList>
            <person name="Wang C."/>
        </authorList>
    </citation>
    <scope>NUCLEOTIDE SEQUENCE</scope>
    <source>
        <strain evidence="9">LB-8</strain>
    </source>
</reference>
<dbReference type="SUPFAM" id="SSF47384">
    <property type="entry name" value="Homodimeric domain of signal transducing histidine kinase"/>
    <property type="match status" value="1"/>
</dbReference>
<reference evidence="9" key="1">
    <citation type="submission" date="2022-09" db="EMBL/GenBank/DDBJ databases">
        <authorList>
            <person name="Yuan C."/>
            <person name="Ke Z."/>
        </authorList>
    </citation>
    <scope>NUCLEOTIDE SEQUENCE</scope>
    <source>
        <strain evidence="9">LB-8</strain>
    </source>
</reference>
<dbReference type="CDD" id="cd19410">
    <property type="entry name" value="HK9-like_sensor"/>
    <property type="match status" value="1"/>
</dbReference>
<organism evidence="9 10">
    <name type="scientific">Paraflavisolibacter caeni</name>
    <dbReference type="NCBI Taxonomy" id="2982496"/>
    <lineage>
        <taxon>Bacteria</taxon>
        <taxon>Pseudomonadati</taxon>
        <taxon>Bacteroidota</taxon>
        <taxon>Chitinophagia</taxon>
        <taxon>Chitinophagales</taxon>
        <taxon>Chitinophagaceae</taxon>
        <taxon>Paraflavisolibacter</taxon>
    </lineage>
</organism>
<dbReference type="PRINTS" id="PR00344">
    <property type="entry name" value="BCTRLSENSOR"/>
</dbReference>
<evidence type="ECO:0000256" key="1">
    <source>
        <dbReference type="ARBA" id="ARBA00000085"/>
    </source>
</evidence>
<dbReference type="EMBL" id="JAOTIF010000001">
    <property type="protein sequence ID" value="MCU7548223.1"/>
    <property type="molecule type" value="Genomic_DNA"/>
</dbReference>
<keyword evidence="7" id="KW-1133">Transmembrane helix</keyword>
<protein>
    <recommendedName>
        <fullName evidence="2">histidine kinase</fullName>
        <ecNumber evidence="2">2.7.13.3</ecNumber>
    </recommendedName>
</protein>
<dbReference type="Gene3D" id="1.10.287.130">
    <property type="match status" value="1"/>
</dbReference>
<proteinExistence type="predicted"/>
<dbReference type="PANTHER" id="PTHR43304:SF1">
    <property type="entry name" value="PAC DOMAIN-CONTAINING PROTEIN"/>
    <property type="match status" value="1"/>
</dbReference>
<sequence>MKEIYLPTRIIKWIFAAAVVVLLSISVILYLSFSNLFASYNLLNQSNSITLKLEQVISYLKDAENSQRGFLLTNDSMYLEPSRDSQKKVWQLMYELENMISEPHQEKNLSNLRRLTLQRFQRLDSTAVFYAQNHEPARKQMALLQSNVTMDKIRLLVSKMQTEQMNAFMESDKERKKYSQFTPALAIALIITALIIISAAFYQLSRQLSISNNFQKQLSQSNIDLEEKKNELEQSNEELESFNYIASHDLKEPVRKIKTFSSMIMDVDYHKLSEKSKHNFQRLVFAADRLQLLLNDLMAYTRVSAAKEDFSEVDLKSVLQELRESMKESIEENNAVIEAPNLPTIRAIPFQITQLFENLISNSLKYRKDWESPYITIQCSIVDGEEKPEQITGSQEHYHKIVYNDNGIGFSQEYAEKVFELFSRLHSQSNYPGTGIGLTICKKIVQNHKGYIKVQSEKDKGTRFEIYLPV</sequence>
<dbReference type="SUPFAM" id="SSF55874">
    <property type="entry name" value="ATPase domain of HSP90 chaperone/DNA topoisomerase II/histidine kinase"/>
    <property type="match status" value="1"/>
</dbReference>
<dbReference type="InterPro" id="IPR003661">
    <property type="entry name" value="HisK_dim/P_dom"/>
</dbReference>
<dbReference type="EC" id="2.7.13.3" evidence="2"/>
<dbReference type="InterPro" id="IPR003594">
    <property type="entry name" value="HATPase_dom"/>
</dbReference>
<dbReference type="InterPro" id="IPR052162">
    <property type="entry name" value="Sensor_kinase/Photoreceptor"/>
</dbReference>
<dbReference type="InterPro" id="IPR004358">
    <property type="entry name" value="Sig_transdc_His_kin-like_C"/>
</dbReference>
<evidence type="ECO:0000256" key="4">
    <source>
        <dbReference type="ARBA" id="ARBA00022679"/>
    </source>
</evidence>
<keyword evidence="9" id="KW-0067">ATP-binding</keyword>
<keyword evidence="10" id="KW-1185">Reference proteome</keyword>
<feature type="domain" description="Histidine kinase" evidence="8">
    <location>
        <begin position="245"/>
        <end position="470"/>
    </location>
</feature>
<dbReference type="Gene3D" id="3.30.565.10">
    <property type="entry name" value="Histidine kinase-like ATPase, C-terminal domain"/>
    <property type="match status" value="1"/>
</dbReference>
<evidence type="ECO:0000256" key="7">
    <source>
        <dbReference type="SAM" id="Phobius"/>
    </source>
</evidence>
<dbReference type="AlphaFoldDB" id="A0A9X2XUV8"/>
<dbReference type="PROSITE" id="PS50109">
    <property type="entry name" value="HIS_KIN"/>
    <property type="match status" value="1"/>
</dbReference>
<dbReference type="Proteomes" id="UP001155483">
    <property type="component" value="Unassembled WGS sequence"/>
</dbReference>